<reference evidence="2 3" key="1">
    <citation type="submission" date="2024-08" db="EMBL/GenBank/DDBJ databases">
        <authorList>
            <person name="Cucini C."/>
            <person name="Frati F."/>
        </authorList>
    </citation>
    <scope>NUCLEOTIDE SEQUENCE [LARGE SCALE GENOMIC DNA]</scope>
</reference>
<dbReference type="EMBL" id="CAXLJM020000164">
    <property type="protein sequence ID" value="CAL8146982.1"/>
    <property type="molecule type" value="Genomic_DNA"/>
</dbReference>
<evidence type="ECO:0000313" key="2">
    <source>
        <dbReference type="EMBL" id="CAL8146982.1"/>
    </source>
</evidence>
<keyword evidence="3" id="KW-1185">Reference proteome</keyword>
<keyword evidence="1" id="KW-0812">Transmembrane</keyword>
<dbReference type="Proteomes" id="UP001642540">
    <property type="component" value="Unassembled WGS sequence"/>
</dbReference>
<comment type="caution">
    <text evidence="2">The sequence shown here is derived from an EMBL/GenBank/DDBJ whole genome shotgun (WGS) entry which is preliminary data.</text>
</comment>
<organism evidence="2 3">
    <name type="scientific">Orchesella dallaii</name>
    <dbReference type="NCBI Taxonomy" id="48710"/>
    <lineage>
        <taxon>Eukaryota</taxon>
        <taxon>Metazoa</taxon>
        <taxon>Ecdysozoa</taxon>
        <taxon>Arthropoda</taxon>
        <taxon>Hexapoda</taxon>
        <taxon>Collembola</taxon>
        <taxon>Entomobryomorpha</taxon>
        <taxon>Entomobryoidea</taxon>
        <taxon>Orchesellidae</taxon>
        <taxon>Orchesellinae</taxon>
        <taxon>Orchesella</taxon>
    </lineage>
</organism>
<name>A0ABP1S995_9HEXA</name>
<proteinExistence type="predicted"/>
<gene>
    <name evidence="2" type="ORF">ODALV1_LOCUS30997</name>
</gene>
<evidence type="ECO:0000313" key="3">
    <source>
        <dbReference type="Proteomes" id="UP001642540"/>
    </source>
</evidence>
<feature type="transmembrane region" description="Helical" evidence="1">
    <location>
        <begin position="49"/>
        <end position="68"/>
    </location>
</feature>
<keyword evidence="1" id="KW-1133">Transmembrane helix</keyword>
<accession>A0ABP1S995</accession>
<feature type="transmembrane region" description="Helical" evidence="1">
    <location>
        <begin position="80"/>
        <end position="106"/>
    </location>
</feature>
<evidence type="ECO:0000256" key="1">
    <source>
        <dbReference type="SAM" id="Phobius"/>
    </source>
</evidence>
<sequence>MSLRKYLNVFMNIISNTTNSTRQVPEACVTYRGIQVLELLTNTLLNRTLTGLVFGSILIEALGLAGFVRLEWASRNFLSLAFCFMMVVDGIFALIVLLGGMVGVYMESKWIFQALRRNLSFCTTEKYKRKFLSKFYKSCRLIRINIGSINLLILSHH</sequence>
<protein>
    <submittedName>
        <fullName evidence="2">Uncharacterized protein</fullName>
    </submittedName>
</protein>
<keyword evidence="1" id="KW-0472">Membrane</keyword>